<dbReference type="NCBIfam" id="TIGR01656">
    <property type="entry name" value="Histidinol-ppas"/>
    <property type="match status" value="1"/>
</dbReference>
<evidence type="ECO:0000256" key="5">
    <source>
        <dbReference type="ARBA" id="ARBA00023277"/>
    </source>
</evidence>
<protein>
    <recommendedName>
        <fullName evidence="6 7">D,D-heptose 1,7-bisphosphate phosphatase</fullName>
        <ecNumber evidence="7">3.1.3.-</ecNumber>
    </recommendedName>
</protein>
<proteinExistence type="inferred from homology"/>
<dbReference type="Pfam" id="PF13242">
    <property type="entry name" value="Hydrolase_like"/>
    <property type="match status" value="1"/>
</dbReference>
<sequence>MTQAVFLDKDGTIIEDVPYNIDHRHIRFVPGARDALQLLDVAGYRLVIITNQSGIARGYFSEGDLRNVEIRIRHCMAEFGVSLAGFYYCPHLPDGIPDYAMVCSCRKPAPGLLFMAAHELNIDLKQSWFIGDILNDVEAGRRAGCKTVLIDNGNETEWVLSPNRMPHYIMGNLLEAAHLITLIDRRIMMNR</sequence>
<dbReference type="InterPro" id="IPR023214">
    <property type="entry name" value="HAD_sf"/>
</dbReference>
<dbReference type="InterPro" id="IPR006549">
    <property type="entry name" value="HAD-SF_hydro_IIIA"/>
</dbReference>
<comment type="cofactor">
    <cofactor evidence="10">
        <name>Mg(2+)</name>
        <dbReference type="ChEBI" id="CHEBI:18420"/>
    </cofactor>
</comment>
<dbReference type="InterPro" id="IPR036412">
    <property type="entry name" value="HAD-like_sf"/>
</dbReference>
<feature type="site" description="Stabilizes the phosphoryl group" evidence="9">
    <location>
        <position position="107"/>
    </location>
</feature>
<evidence type="ECO:0000256" key="9">
    <source>
        <dbReference type="PIRSR" id="PIRSR004682-3"/>
    </source>
</evidence>
<dbReference type="Proteomes" id="UP000319783">
    <property type="component" value="Unassembled WGS sequence"/>
</dbReference>
<evidence type="ECO:0000256" key="10">
    <source>
        <dbReference type="PIRSR" id="PIRSR004682-4"/>
    </source>
</evidence>
<dbReference type="AlphaFoldDB" id="A0A533QBF7"/>
<dbReference type="PANTHER" id="PTHR42891:SF1">
    <property type="entry name" value="D-GLYCERO-BETA-D-MANNO-HEPTOSE-1,7-BISPHOSPHATE 7-PHOSPHATASE"/>
    <property type="match status" value="1"/>
</dbReference>
<evidence type="ECO:0000256" key="6">
    <source>
        <dbReference type="ARBA" id="ARBA00031828"/>
    </source>
</evidence>
<dbReference type="InterPro" id="IPR004446">
    <property type="entry name" value="Heptose_bisP_phosphatase"/>
</dbReference>
<evidence type="ECO:0000256" key="8">
    <source>
        <dbReference type="PIRSR" id="PIRSR004682-1"/>
    </source>
</evidence>
<feature type="site" description="Stabilizes the phosphoryl group" evidence="9">
    <location>
        <position position="50"/>
    </location>
</feature>
<dbReference type="InterPro" id="IPR006543">
    <property type="entry name" value="Histidinol-phos"/>
</dbReference>
<evidence type="ECO:0000256" key="2">
    <source>
        <dbReference type="ARBA" id="ARBA00022490"/>
    </source>
</evidence>
<comment type="caution">
    <text evidence="11">The sequence shown here is derived from an EMBL/GenBank/DDBJ whole genome shotgun (WGS) entry which is preliminary data.</text>
</comment>
<keyword evidence="5 7" id="KW-0119">Carbohydrate metabolism</keyword>
<name>A0A533QBF7_9BACT</name>
<dbReference type="EMBL" id="SULG01000029">
    <property type="protein sequence ID" value="TLD42044.1"/>
    <property type="molecule type" value="Genomic_DNA"/>
</dbReference>
<keyword evidence="4 7" id="KW-0378">Hydrolase</keyword>
<evidence type="ECO:0000256" key="4">
    <source>
        <dbReference type="ARBA" id="ARBA00022801"/>
    </source>
</evidence>
<evidence type="ECO:0000256" key="1">
    <source>
        <dbReference type="ARBA" id="ARBA00004496"/>
    </source>
</evidence>
<keyword evidence="10" id="KW-0862">Zinc</keyword>
<evidence type="ECO:0000256" key="7">
    <source>
        <dbReference type="PIRNR" id="PIRNR004682"/>
    </source>
</evidence>
<evidence type="ECO:0000313" key="11">
    <source>
        <dbReference type="EMBL" id="TLD42044.1"/>
    </source>
</evidence>
<keyword evidence="10" id="KW-0460">Magnesium</keyword>
<feature type="binding site" evidence="10">
    <location>
        <position position="91"/>
    </location>
    <ligand>
        <name>Zn(2+)</name>
        <dbReference type="ChEBI" id="CHEBI:29105"/>
    </ligand>
</feature>
<feature type="binding site" evidence="10">
    <location>
        <position position="10"/>
    </location>
    <ligand>
        <name>Mg(2+)</name>
        <dbReference type="ChEBI" id="CHEBI:18420"/>
    </ligand>
</feature>
<gene>
    <name evidence="11" type="ORF">JETT_1686</name>
</gene>
<comment type="cofactor">
    <cofactor evidence="10">
        <name>Zn(2+)</name>
        <dbReference type="ChEBI" id="CHEBI:29105"/>
    </cofactor>
</comment>
<feature type="binding site" evidence="10">
    <location>
        <position position="105"/>
    </location>
    <ligand>
        <name>Zn(2+)</name>
        <dbReference type="ChEBI" id="CHEBI:29105"/>
    </ligand>
</feature>
<dbReference type="EC" id="3.1.3.-" evidence="7"/>
<dbReference type="SUPFAM" id="SSF56784">
    <property type="entry name" value="HAD-like"/>
    <property type="match status" value="1"/>
</dbReference>
<keyword evidence="3 10" id="KW-0479">Metal-binding</keyword>
<feature type="site" description="Contributes to substrate recognition" evidence="9">
    <location>
        <position position="106"/>
    </location>
</feature>
<feature type="binding site" evidence="10">
    <location>
        <position position="89"/>
    </location>
    <ligand>
        <name>Zn(2+)</name>
        <dbReference type="ChEBI" id="CHEBI:29105"/>
    </ligand>
</feature>
<reference evidence="11 12" key="1">
    <citation type="submission" date="2019-04" db="EMBL/GenBank/DDBJ databases">
        <title>Genome of a novel bacterium Candidatus Jettenia ecosi reconstructed from metagenome of an anammox bioreactor.</title>
        <authorList>
            <person name="Mardanov A.V."/>
            <person name="Beletsky A.V."/>
            <person name="Ravin N.V."/>
            <person name="Botchkova E.A."/>
            <person name="Litti Y.V."/>
            <person name="Nozhevnikova A.N."/>
        </authorList>
    </citation>
    <scope>NUCLEOTIDE SEQUENCE [LARGE SCALE GENOMIC DNA]</scope>
    <source>
        <strain evidence="11">J2</strain>
    </source>
</reference>
<dbReference type="GO" id="GO:0005737">
    <property type="term" value="C:cytoplasm"/>
    <property type="evidence" value="ECO:0007669"/>
    <property type="project" value="UniProtKB-SubCell"/>
</dbReference>
<dbReference type="GO" id="GO:0016791">
    <property type="term" value="F:phosphatase activity"/>
    <property type="evidence" value="ECO:0007669"/>
    <property type="project" value="InterPro"/>
</dbReference>
<dbReference type="GO" id="GO:0046872">
    <property type="term" value="F:metal ion binding"/>
    <property type="evidence" value="ECO:0007669"/>
    <property type="project" value="UniProtKB-KW"/>
</dbReference>
<dbReference type="PANTHER" id="PTHR42891">
    <property type="entry name" value="D-GLYCERO-BETA-D-MANNO-HEPTOSE-1,7-BISPHOSPHATE 7-PHOSPHATASE"/>
    <property type="match status" value="1"/>
</dbReference>
<feature type="active site" description="Proton donor" evidence="8">
    <location>
        <position position="10"/>
    </location>
</feature>
<feature type="active site" description="Nucleophile" evidence="8">
    <location>
        <position position="8"/>
    </location>
</feature>
<comment type="subcellular location">
    <subcellularLocation>
        <location evidence="1 7">Cytoplasm</location>
    </subcellularLocation>
</comment>
<feature type="binding site" evidence="10">
    <location>
        <position position="132"/>
    </location>
    <ligand>
        <name>Mg(2+)</name>
        <dbReference type="ChEBI" id="CHEBI:18420"/>
    </ligand>
</feature>
<feature type="binding site" evidence="10">
    <location>
        <position position="8"/>
    </location>
    <ligand>
        <name>Mg(2+)</name>
        <dbReference type="ChEBI" id="CHEBI:18420"/>
    </ligand>
</feature>
<evidence type="ECO:0000256" key="3">
    <source>
        <dbReference type="ARBA" id="ARBA00022723"/>
    </source>
</evidence>
<organism evidence="11 12">
    <name type="scientific">Candidatus Jettenia ecosi</name>
    <dbReference type="NCBI Taxonomy" id="2494326"/>
    <lineage>
        <taxon>Bacteria</taxon>
        <taxon>Pseudomonadati</taxon>
        <taxon>Planctomycetota</taxon>
        <taxon>Candidatus Brocadiia</taxon>
        <taxon>Candidatus Brocadiales</taxon>
        <taxon>Candidatus Brocadiaceae</taxon>
        <taxon>Candidatus Jettenia</taxon>
    </lineage>
</organism>
<dbReference type="NCBIfam" id="TIGR01662">
    <property type="entry name" value="HAD-SF-IIIA"/>
    <property type="match status" value="1"/>
</dbReference>
<keyword evidence="2 7" id="KW-0963">Cytoplasm</keyword>
<dbReference type="PIRSF" id="PIRSF004682">
    <property type="entry name" value="GmhB"/>
    <property type="match status" value="1"/>
</dbReference>
<feature type="binding site" evidence="10">
    <location>
        <position position="103"/>
    </location>
    <ligand>
        <name>Zn(2+)</name>
        <dbReference type="ChEBI" id="CHEBI:29105"/>
    </ligand>
</feature>
<accession>A0A533QBF7</accession>
<comment type="similarity">
    <text evidence="7">Belongs to the gmhB family.</text>
</comment>
<evidence type="ECO:0000313" key="12">
    <source>
        <dbReference type="Proteomes" id="UP000319783"/>
    </source>
</evidence>
<dbReference type="Gene3D" id="3.40.50.1000">
    <property type="entry name" value="HAD superfamily/HAD-like"/>
    <property type="match status" value="1"/>
</dbReference>
<dbReference type="GO" id="GO:0005975">
    <property type="term" value="P:carbohydrate metabolic process"/>
    <property type="evidence" value="ECO:0007669"/>
    <property type="project" value="InterPro"/>
</dbReference>
<dbReference type="CDD" id="cd07503">
    <property type="entry name" value="HAD_HisB-N"/>
    <property type="match status" value="1"/>
</dbReference>